<dbReference type="PANTHER" id="PTHR45625">
    <property type="entry name" value="PEPTIDYL-PROLYL CIS-TRANS ISOMERASE-RELATED"/>
    <property type="match status" value="1"/>
</dbReference>
<evidence type="ECO:0000256" key="4">
    <source>
        <dbReference type="ARBA" id="ARBA00022574"/>
    </source>
</evidence>
<keyword evidence="4" id="KW-0853">WD repeat</keyword>
<organism evidence="10">
    <name type="scientific">Phaffia rhodozyma</name>
    <name type="common">Yeast</name>
    <name type="synonym">Xanthophyllomyces dendrorhous</name>
    <dbReference type="NCBI Taxonomy" id="264483"/>
    <lineage>
        <taxon>Eukaryota</taxon>
        <taxon>Fungi</taxon>
        <taxon>Dikarya</taxon>
        <taxon>Basidiomycota</taxon>
        <taxon>Agaricomycotina</taxon>
        <taxon>Tremellomycetes</taxon>
        <taxon>Cystofilobasidiales</taxon>
        <taxon>Mrakiaceae</taxon>
        <taxon>Phaffia</taxon>
    </lineage>
</organism>
<evidence type="ECO:0000256" key="1">
    <source>
        <dbReference type="ARBA" id="ARBA00000971"/>
    </source>
</evidence>
<comment type="catalytic activity">
    <reaction evidence="1">
        <text>[protein]-peptidylproline (omega=180) = [protein]-peptidylproline (omega=0)</text>
        <dbReference type="Rhea" id="RHEA:16237"/>
        <dbReference type="Rhea" id="RHEA-COMP:10747"/>
        <dbReference type="Rhea" id="RHEA-COMP:10748"/>
        <dbReference type="ChEBI" id="CHEBI:83833"/>
        <dbReference type="ChEBI" id="CHEBI:83834"/>
        <dbReference type="EC" id="5.2.1.8"/>
    </reaction>
</comment>
<sequence>MIMIVSSSTDVPPTTVAIIAATLDVAAPAITTIAPTVAALIQSVMSASPPPTHATKRPRDTTPPVSGGEPGSLAVLDAEPESDEDDIGPMPEAPGDDDAEDGPQPPGEQKKRKKRKVLAHEKLFLDHLPSADRYYKSFMHRDVINTVTVTKTDFVLTTSMDGHLKLWKKQAEGIEFVKHYRAHLGPVLAVSGSSDGTVFATVGSDGCKVFDVVNFDMINMLKLDFEPKTCCWIHQSGTAQTLLAISEQGTSTIRIYDGRGDGKPLYTLDKLHRHPVHLMVYNDRYDTVISADEGGFIEYWQPSEPWELPTGVKGLWEFKSSTDLYEFKKAKSLPTSIVFSPQQTQFSTLSLPDRQVRIFNFLSGKKTRQYDESLQAIQEMQQAGTAVFRMDDMEFGRRLAADRELEKIGLGVGSCAWDESGGFLLYPTMLGIKVVNTVSNRVVRVLGKDETSRWMNLALYQGAPSKKGLATIAMAASANPLLAERESRDPTLFCTAYKRSRFYLFSQTEPEDTKGGDRDVFNERPTREEQSVAMAQPVKIGGQLGTSAVIHTTKGDIHFKLFPDQAPKAVENFCTHAKEGYYNGIIFHRIIKKFMLQSGDPLGDGTGGESIWGSEFEDEFDPSLRHDRPYTLSMANAGPKTNGSQFFITTVPTPWLDDKHTVFGRATLGLDVIHAIEDVRTDKGDKPYDDIKMVSIDIGN</sequence>
<dbReference type="PROSITE" id="PS50072">
    <property type="entry name" value="CSA_PPIASE_2"/>
    <property type="match status" value="1"/>
</dbReference>
<dbReference type="InterPro" id="IPR015943">
    <property type="entry name" value="WD40/YVTN_repeat-like_dom_sf"/>
</dbReference>
<dbReference type="PANTHER" id="PTHR45625:SF4">
    <property type="entry name" value="PEPTIDYLPROLYL ISOMERASE DOMAIN AND WD REPEAT-CONTAINING PROTEIN 1"/>
    <property type="match status" value="1"/>
</dbReference>
<keyword evidence="7 10" id="KW-0413">Isomerase</keyword>
<protein>
    <recommendedName>
        <fullName evidence="3">peptidylprolyl isomerase</fullName>
        <ecNumber evidence="3">5.2.1.8</ecNumber>
    </recommendedName>
</protein>
<dbReference type="EC" id="5.2.1.8" evidence="3"/>
<name>A0A0F7SW00_PHARH</name>
<dbReference type="InterPro" id="IPR002130">
    <property type="entry name" value="Cyclophilin-type_PPIase_dom"/>
</dbReference>
<evidence type="ECO:0000313" key="10">
    <source>
        <dbReference type="EMBL" id="CED84173.1"/>
    </source>
</evidence>
<reference evidence="10" key="1">
    <citation type="submission" date="2014-08" db="EMBL/GenBank/DDBJ databases">
        <authorList>
            <person name="Sharma Rahul"/>
            <person name="Thines Marco"/>
        </authorList>
    </citation>
    <scope>NUCLEOTIDE SEQUENCE</scope>
</reference>
<dbReference type="InterPro" id="IPR044666">
    <property type="entry name" value="Cyclophilin_A-like"/>
</dbReference>
<evidence type="ECO:0000256" key="7">
    <source>
        <dbReference type="ARBA" id="ARBA00023235"/>
    </source>
</evidence>
<evidence type="ECO:0000256" key="8">
    <source>
        <dbReference type="SAM" id="MobiDB-lite"/>
    </source>
</evidence>
<dbReference type="GO" id="GO:0003755">
    <property type="term" value="F:peptidyl-prolyl cis-trans isomerase activity"/>
    <property type="evidence" value="ECO:0007669"/>
    <property type="project" value="UniProtKB-KW"/>
</dbReference>
<evidence type="ECO:0000256" key="3">
    <source>
        <dbReference type="ARBA" id="ARBA00013194"/>
    </source>
</evidence>
<dbReference type="Pfam" id="PF00400">
    <property type="entry name" value="WD40"/>
    <property type="match status" value="1"/>
</dbReference>
<dbReference type="FunFam" id="2.130.10.10:FF:000450">
    <property type="entry name" value="Peptidylprolyl isomerase domain and WD-repeat protein 1"/>
    <property type="match status" value="1"/>
</dbReference>
<keyword evidence="6" id="KW-0697">Rotamase</keyword>
<comment type="similarity">
    <text evidence="2">Belongs to the cyclophilin-type PPIase family.</text>
</comment>
<evidence type="ECO:0000259" key="9">
    <source>
        <dbReference type="PROSITE" id="PS50072"/>
    </source>
</evidence>
<dbReference type="PRINTS" id="PR00153">
    <property type="entry name" value="CSAPPISMRASE"/>
</dbReference>
<dbReference type="CDD" id="cd01927">
    <property type="entry name" value="cyclophilin_WD40"/>
    <property type="match status" value="1"/>
</dbReference>
<evidence type="ECO:0000256" key="5">
    <source>
        <dbReference type="ARBA" id="ARBA00022737"/>
    </source>
</evidence>
<evidence type="ECO:0000256" key="2">
    <source>
        <dbReference type="ARBA" id="ARBA00007365"/>
    </source>
</evidence>
<feature type="region of interest" description="Disordered" evidence="8">
    <location>
        <begin position="47"/>
        <end position="116"/>
    </location>
</feature>
<dbReference type="SUPFAM" id="SSF50891">
    <property type="entry name" value="Cyclophilin-like"/>
    <property type="match status" value="1"/>
</dbReference>
<dbReference type="SUPFAM" id="SSF50978">
    <property type="entry name" value="WD40 repeat-like"/>
    <property type="match status" value="1"/>
</dbReference>
<dbReference type="InterPro" id="IPR001680">
    <property type="entry name" value="WD40_rpt"/>
</dbReference>
<evidence type="ECO:0000256" key="6">
    <source>
        <dbReference type="ARBA" id="ARBA00023110"/>
    </source>
</evidence>
<keyword evidence="5" id="KW-0677">Repeat</keyword>
<dbReference type="FunFam" id="2.40.100.10:FF:000003">
    <property type="entry name" value="Peptidylprolyl isomerase domain and WD repeat-containing 1"/>
    <property type="match status" value="1"/>
</dbReference>
<dbReference type="SMART" id="SM00320">
    <property type="entry name" value="WD40"/>
    <property type="match status" value="4"/>
</dbReference>
<dbReference type="Gene3D" id="2.40.100.10">
    <property type="entry name" value="Cyclophilin-like"/>
    <property type="match status" value="1"/>
</dbReference>
<accession>A0A0F7SW00</accession>
<dbReference type="InterPro" id="IPR029000">
    <property type="entry name" value="Cyclophilin-like_dom_sf"/>
</dbReference>
<feature type="domain" description="PPIase cyclophilin-type" evidence="9">
    <location>
        <begin position="555"/>
        <end position="698"/>
    </location>
</feature>
<dbReference type="Pfam" id="PF00160">
    <property type="entry name" value="Pro_isomerase"/>
    <property type="match status" value="1"/>
</dbReference>
<proteinExistence type="inferred from homology"/>
<dbReference type="AlphaFoldDB" id="A0A0F7SW00"/>
<dbReference type="GO" id="GO:0005634">
    <property type="term" value="C:nucleus"/>
    <property type="evidence" value="ECO:0007669"/>
    <property type="project" value="UniProtKB-ARBA"/>
</dbReference>
<dbReference type="InterPro" id="IPR036322">
    <property type="entry name" value="WD40_repeat_dom_sf"/>
</dbReference>
<feature type="compositionally biased region" description="Acidic residues" evidence="8">
    <location>
        <begin position="78"/>
        <end position="87"/>
    </location>
</feature>
<dbReference type="Gene3D" id="2.130.10.10">
    <property type="entry name" value="YVTN repeat-like/Quinoprotein amine dehydrogenase"/>
    <property type="match status" value="1"/>
</dbReference>
<dbReference type="EMBL" id="LN483157">
    <property type="protein sequence ID" value="CED84173.1"/>
    <property type="molecule type" value="Genomic_DNA"/>
</dbReference>